<accession>A0A7T4R1W6</accession>
<evidence type="ECO:0000256" key="1">
    <source>
        <dbReference type="SAM" id="MobiDB-lite"/>
    </source>
</evidence>
<dbReference type="RefSeq" id="WP_198570410.1">
    <property type="nucleotide sequence ID" value="NZ_CP066167.1"/>
</dbReference>
<keyword evidence="4" id="KW-1185">Reference proteome</keyword>
<evidence type="ECO:0000313" key="4">
    <source>
        <dbReference type="Proteomes" id="UP000596063"/>
    </source>
</evidence>
<proteinExistence type="predicted"/>
<gene>
    <name evidence="3" type="ORF">I6N98_03410</name>
</gene>
<dbReference type="Pfam" id="PF09723">
    <property type="entry name" value="Zn_ribbon_8"/>
    <property type="match status" value="1"/>
</dbReference>
<protein>
    <submittedName>
        <fullName evidence="3">Zinc ribbon domain-containing protein</fullName>
    </submittedName>
</protein>
<dbReference type="SMART" id="SM00834">
    <property type="entry name" value="CxxC_CXXC_SSSS"/>
    <property type="match status" value="1"/>
</dbReference>
<sequence length="130" mass="14487">MPVYDYKCQEHGLFHELASMDRAHMPCPCPQCGKQSARVVMIPPEILAMAPERRKAEAANEASRHAPRHSTVDSRAEAQERKIWTQQHASCGCKSHGSPEADRSALSQKAVLLADGSKIFPSQRPWMISH</sequence>
<name>A0A7T4R1W6_9GAMM</name>
<feature type="domain" description="Putative regulatory protein FmdB zinc ribbon" evidence="2">
    <location>
        <begin position="1"/>
        <end position="41"/>
    </location>
</feature>
<dbReference type="AlphaFoldDB" id="A0A7T4R1W6"/>
<evidence type="ECO:0000313" key="3">
    <source>
        <dbReference type="EMBL" id="QQD18924.1"/>
    </source>
</evidence>
<dbReference type="Proteomes" id="UP000596063">
    <property type="component" value="Chromosome"/>
</dbReference>
<dbReference type="EMBL" id="CP066167">
    <property type="protein sequence ID" value="QQD18924.1"/>
    <property type="molecule type" value="Genomic_DNA"/>
</dbReference>
<dbReference type="InterPro" id="IPR013429">
    <property type="entry name" value="Regulatory_FmdB_Zinc_ribbon"/>
</dbReference>
<organism evidence="3 4">
    <name type="scientific">Spongiibacter nanhainus</name>
    <dbReference type="NCBI Taxonomy" id="2794344"/>
    <lineage>
        <taxon>Bacteria</taxon>
        <taxon>Pseudomonadati</taxon>
        <taxon>Pseudomonadota</taxon>
        <taxon>Gammaproteobacteria</taxon>
        <taxon>Cellvibrionales</taxon>
        <taxon>Spongiibacteraceae</taxon>
        <taxon>Spongiibacter</taxon>
    </lineage>
</organism>
<reference evidence="3 4" key="1">
    <citation type="submission" date="2020-12" db="EMBL/GenBank/DDBJ databases">
        <authorList>
            <person name="Shan Y."/>
        </authorList>
    </citation>
    <scope>NUCLEOTIDE SEQUENCE [LARGE SCALE GENOMIC DNA]</scope>
    <source>
        <strain evidence="4">csc3.9</strain>
    </source>
</reference>
<evidence type="ECO:0000259" key="2">
    <source>
        <dbReference type="SMART" id="SM00834"/>
    </source>
</evidence>
<feature type="region of interest" description="Disordered" evidence="1">
    <location>
        <begin position="52"/>
        <end position="81"/>
    </location>
</feature>
<dbReference type="NCBIfam" id="TIGR02605">
    <property type="entry name" value="CxxC_CxxC_SSSS"/>
    <property type="match status" value="1"/>
</dbReference>
<dbReference type="KEGG" id="snan:I6N98_03410"/>